<evidence type="ECO:0000256" key="5">
    <source>
        <dbReference type="ARBA" id="ARBA00022692"/>
    </source>
</evidence>
<comment type="subunit">
    <text evidence="10">Interacts with TamB to form the translocation and assembly module (TAM).</text>
</comment>
<feature type="transmembrane region" description="Helical" evidence="11">
    <location>
        <begin position="20"/>
        <end position="39"/>
    </location>
</feature>
<evidence type="ECO:0000256" key="11">
    <source>
        <dbReference type="SAM" id="Phobius"/>
    </source>
</evidence>
<keyword evidence="7 11" id="KW-0472">Membrane</keyword>
<keyword evidence="16" id="KW-1185">Reference proteome</keyword>
<dbReference type="Pfam" id="PF07244">
    <property type="entry name" value="POTRA"/>
    <property type="match status" value="1"/>
</dbReference>
<dbReference type="PANTHER" id="PTHR12815:SF47">
    <property type="entry name" value="TRANSLOCATION AND ASSEMBLY MODULE SUBUNIT TAMA"/>
    <property type="match status" value="1"/>
</dbReference>
<dbReference type="Gene3D" id="3.10.20.310">
    <property type="entry name" value="membrane protein fhac"/>
    <property type="match status" value="3"/>
</dbReference>
<evidence type="ECO:0000256" key="4">
    <source>
        <dbReference type="ARBA" id="ARBA00022452"/>
    </source>
</evidence>
<dbReference type="InterPro" id="IPR010827">
    <property type="entry name" value="BamA/TamA_POTRA"/>
</dbReference>
<dbReference type="PANTHER" id="PTHR12815">
    <property type="entry name" value="SORTING AND ASSEMBLY MACHINERY SAMM50 PROTEIN FAMILY MEMBER"/>
    <property type="match status" value="1"/>
</dbReference>
<dbReference type="InterPro" id="IPR035243">
    <property type="entry name" value="TamA_POTRA_Dom_1"/>
</dbReference>
<keyword evidence="6" id="KW-0732">Signal</keyword>
<gene>
    <name evidence="15" type="ORF">GNT65_02535</name>
</gene>
<keyword evidence="11" id="KW-1133">Transmembrane helix</keyword>
<keyword evidence="4" id="KW-1134">Transmembrane beta strand</keyword>
<organism evidence="15 16">
    <name type="scientific">Shewanella insulae</name>
    <dbReference type="NCBI Taxonomy" id="2681496"/>
    <lineage>
        <taxon>Bacteria</taxon>
        <taxon>Pseudomonadati</taxon>
        <taxon>Pseudomonadota</taxon>
        <taxon>Gammaproteobacteria</taxon>
        <taxon>Alteromonadales</taxon>
        <taxon>Shewanellaceae</taxon>
        <taxon>Shewanella</taxon>
    </lineage>
</organism>
<evidence type="ECO:0000256" key="10">
    <source>
        <dbReference type="ARBA" id="ARBA00093548"/>
    </source>
</evidence>
<dbReference type="InterPro" id="IPR000184">
    <property type="entry name" value="Bac_surfAg_D15"/>
</dbReference>
<evidence type="ECO:0000259" key="14">
    <source>
        <dbReference type="Pfam" id="PF17243"/>
    </source>
</evidence>
<dbReference type="Proteomes" id="UP000474778">
    <property type="component" value="Unassembled WGS sequence"/>
</dbReference>
<reference evidence="15 16" key="1">
    <citation type="submission" date="2019-12" db="EMBL/GenBank/DDBJ databases">
        <title>Shewanella insulae sp. nov., isolated from a tidal flat.</title>
        <authorList>
            <person name="Yoon J.-H."/>
        </authorList>
    </citation>
    <scope>NUCLEOTIDE SEQUENCE [LARGE SCALE GENOMIC DNA]</scope>
    <source>
        <strain evidence="15 16">JBTF-M18</strain>
    </source>
</reference>
<name>A0A6L7HTD2_9GAMM</name>
<evidence type="ECO:0000256" key="1">
    <source>
        <dbReference type="ARBA" id="ARBA00004442"/>
    </source>
</evidence>
<dbReference type="Pfam" id="PF01103">
    <property type="entry name" value="Omp85"/>
    <property type="match status" value="1"/>
</dbReference>
<dbReference type="GO" id="GO:0009306">
    <property type="term" value="P:protein secretion"/>
    <property type="evidence" value="ECO:0007669"/>
    <property type="project" value="TreeGrafter"/>
</dbReference>
<dbReference type="AlphaFoldDB" id="A0A6L7HTD2"/>
<evidence type="ECO:0000313" key="16">
    <source>
        <dbReference type="Proteomes" id="UP000474778"/>
    </source>
</evidence>
<comment type="subcellular location">
    <subcellularLocation>
        <location evidence="1">Cell outer membrane</location>
    </subcellularLocation>
</comment>
<feature type="domain" description="TamA POTRA" evidence="14">
    <location>
        <begin position="53"/>
        <end position="126"/>
    </location>
</feature>
<feature type="domain" description="POTRA" evidence="13">
    <location>
        <begin position="136"/>
        <end position="205"/>
    </location>
</feature>
<dbReference type="InterPro" id="IPR039910">
    <property type="entry name" value="D15-like"/>
</dbReference>
<evidence type="ECO:0000256" key="8">
    <source>
        <dbReference type="ARBA" id="ARBA00023237"/>
    </source>
</evidence>
<evidence type="ECO:0000256" key="3">
    <source>
        <dbReference type="ARBA" id="ARBA00015419"/>
    </source>
</evidence>
<proteinExistence type="inferred from homology"/>
<keyword evidence="5 11" id="KW-0812">Transmembrane</keyword>
<sequence>MASIICDNKQQQTFQLDRAIFLRIFATLSRLSILALLYLSMGSLPVWANDWLKVEIQGADGALKRNITAHLGSLPGSEVQRRAFIFNAEENIATALHSLGYYKGKVDQQLESPESGPWRLRLTITPGEPTVIQWIDIRLSGEILDDEVINSWLRQLKLKPGDILNHGEYETIKSQLLTYALARGYFEGKYLTNQIVVNRDLDSAQISLHYDSGPRYRIGEVSFNGHDLLPGFLDRLIPFEPQSHYSTGKLGALNRELVDTGYFTNIKVLPQLDRMQDDRVPIRVEVTPRPSHSIELGLGADIGNSTDNTIEPRVRVTWRTPQINRHGHSQETSIEWSPDRPKFLTTYTIPLTHPLDDQLKVRLGLLRDKYGVTQVYDADKRDFRNTGELESVKRLIGVVRQKRLNNQWLFTYSLDAINEKYTQSDIDYNPDVLLLGTSLSKTTRGDKSLDPKSGFFQYYSLEHADPTLGSDLRLTRLQAKFKWIDTFFDKHRFVSRLDLGANLVSDEELPFVPPSLRYFAGGDQSIRGYSYQELGPYIEYTNSQDQLARMVVGGRYLLVGSLEYQYYLTPTWRVATFVDAGNAFDIQQFEPIVSVGGGVHWISPIGPIKLDLGVGLKETETVDRSWRIHFTMGAEL</sequence>
<evidence type="ECO:0000259" key="13">
    <source>
        <dbReference type="Pfam" id="PF07244"/>
    </source>
</evidence>
<accession>A0A6L7HTD2</accession>
<evidence type="ECO:0000259" key="12">
    <source>
        <dbReference type="Pfam" id="PF01103"/>
    </source>
</evidence>
<dbReference type="GO" id="GO:0097347">
    <property type="term" value="C:TAM protein secretion complex"/>
    <property type="evidence" value="ECO:0007669"/>
    <property type="project" value="TreeGrafter"/>
</dbReference>
<dbReference type="EMBL" id="WRPA01000001">
    <property type="protein sequence ID" value="MXR67552.1"/>
    <property type="molecule type" value="Genomic_DNA"/>
</dbReference>
<feature type="domain" description="Bacterial surface antigen (D15)" evidence="12">
    <location>
        <begin position="343"/>
        <end position="634"/>
    </location>
</feature>
<evidence type="ECO:0000256" key="7">
    <source>
        <dbReference type="ARBA" id="ARBA00023136"/>
    </source>
</evidence>
<dbReference type="Pfam" id="PF17243">
    <property type="entry name" value="POTRA_TamA_1"/>
    <property type="match status" value="1"/>
</dbReference>
<dbReference type="GO" id="GO:0009279">
    <property type="term" value="C:cell outer membrane"/>
    <property type="evidence" value="ECO:0007669"/>
    <property type="project" value="UniProtKB-SubCell"/>
</dbReference>
<keyword evidence="8" id="KW-0998">Cell outer membrane</keyword>
<protein>
    <recommendedName>
        <fullName evidence="3">Translocation and assembly module subunit TamA</fullName>
    </recommendedName>
    <alternativeName>
        <fullName evidence="9">Autotransporter assembly factor TamA</fullName>
    </alternativeName>
</protein>
<comment type="caution">
    <text evidence="15">The sequence shown here is derived from an EMBL/GenBank/DDBJ whole genome shotgun (WGS) entry which is preliminary data.</text>
</comment>
<evidence type="ECO:0000256" key="6">
    <source>
        <dbReference type="ARBA" id="ARBA00022729"/>
    </source>
</evidence>
<evidence type="ECO:0000313" key="15">
    <source>
        <dbReference type="EMBL" id="MXR67552.1"/>
    </source>
</evidence>
<dbReference type="Gene3D" id="2.40.160.50">
    <property type="entry name" value="membrane protein fhac: a member of the omp85/tpsb transporter family"/>
    <property type="match status" value="1"/>
</dbReference>
<evidence type="ECO:0000256" key="9">
    <source>
        <dbReference type="ARBA" id="ARBA00033063"/>
    </source>
</evidence>
<evidence type="ECO:0000256" key="2">
    <source>
        <dbReference type="ARBA" id="ARBA00010248"/>
    </source>
</evidence>
<comment type="similarity">
    <text evidence="2">Belongs to the TamA family.</text>
</comment>